<dbReference type="InterPro" id="IPR006260">
    <property type="entry name" value="TonB/TolA_C"/>
</dbReference>
<keyword evidence="8" id="KW-1133">Transmembrane helix</keyword>
<dbReference type="Pfam" id="PF03544">
    <property type="entry name" value="TonB_C"/>
    <property type="match status" value="1"/>
</dbReference>
<accession>A0A7X8SR24</accession>
<evidence type="ECO:0000259" key="11">
    <source>
        <dbReference type="PROSITE" id="PS52015"/>
    </source>
</evidence>
<keyword evidence="9" id="KW-0472">Membrane</keyword>
<dbReference type="RefSeq" id="WP_168885396.1">
    <property type="nucleotide sequence ID" value="NZ_JABAIL010000014.1"/>
</dbReference>
<comment type="similarity">
    <text evidence="2">Belongs to the TonB family.</text>
</comment>
<keyword evidence="6" id="KW-0812">Transmembrane</keyword>
<dbReference type="NCBIfam" id="TIGR01352">
    <property type="entry name" value="tonB_Cterm"/>
    <property type="match status" value="1"/>
</dbReference>
<feature type="domain" description="TonB C-terminal" evidence="11">
    <location>
        <begin position="225"/>
        <end position="315"/>
    </location>
</feature>
<dbReference type="InterPro" id="IPR037682">
    <property type="entry name" value="TonB_C"/>
</dbReference>
<dbReference type="EMBL" id="JABAIL010000014">
    <property type="protein sequence ID" value="NLR94687.1"/>
    <property type="molecule type" value="Genomic_DNA"/>
</dbReference>
<dbReference type="SUPFAM" id="SSF82185">
    <property type="entry name" value="Histone H3 K4-specific methyltransferase SET7/9 N-terminal domain"/>
    <property type="match status" value="1"/>
</dbReference>
<dbReference type="Proteomes" id="UP000585050">
    <property type="component" value="Unassembled WGS sequence"/>
</dbReference>
<dbReference type="GO" id="GO:0015031">
    <property type="term" value="P:protein transport"/>
    <property type="evidence" value="ECO:0007669"/>
    <property type="project" value="UniProtKB-KW"/>
</dbReference>
<dbReference type="SUPFAM" id="SSF74653">
    <property type="entry name" value="TolA/TonB C-terminal domain"/>
    <property type="match status" value="1"/>
</dbReference>
<evidence type="ECO:0000256" key="7">
    <source>
        <dbReference type="ARBA" id="ARBA00022927"/>
    </source>
</evidence>
<name>A0A7X8SR24_9BACT</name>
<dbReference type="GO" id="GO:0055085">
    <property type="term" value="P:transmembrane transport"/>
    <property type="evidence" value="ECO:0007669"/>
    <property type="project" value="InterPro"/>
</dbReference>
<dbReference type="PROSITE" id="PS52015">
    <property type="entry name" value="TONB_CTD"/>
    <property type="match status" value="1"/>
</dbReference>
<evidence type="ECO:0000256" key="5">
    <source>
        <dbReference type="ARBA" id="ARBA00022519"/>
    </source>
</evidence>
<evidence type="ECO:0000256" key="8">
    <source>
        <dbReference type="ARBA" id="ARBA00022989"/>
    </source>
</evidence>
<dbReference type="AlphaFoldDB" id="A0A7X8SR24"/>
<keyword evidence="4" id="KW-1003">Cell membrane</keyword>
<sequence length="315" mass="36928">MRKTTLAFLLFLITSISSLGQSIIYFNEDHTEVMDKNDAVYYANSHIGELENEKYKHTTFYLDGTIYSTYYTKEKKRYKDKFGDFESYYKNGNLKEKGVFDASKKVGIWHYYHSNSQENFSYEMKYKEGEFEETTLFINAWDSLGNQTVKNGNGQLKYLTKNSFYQEGMVKNKLKTGEWNGTYIDGKPYFIETYKNGKLKKGNSWDSEGKKYSYTKTYKRAFYPGGIWDFYNWIGKVLRYPDDAKKQGIEGKVYVAFIVDKSGQLTEINVVKGVYESMDREVLRVMQLVKPWSPAKKRGQKTISRMILPISFRLS</sequence>
<dbReference type="GO" id="GO:0098797">
    <property type="term" value="C:plasma membrane protein complex"/>
    <property type="evidence" value="ECO:0007669"/>
    <property type="project" value="TreeGrafter"/>
</dbReference>
<evidence type="ECO:0000256" key="3">
    <source>
        <dbReference type="ARBA" id="ARBA00022448"/>
    </source>
</evidence>
<comment type="subcellular location">
    <subcellularLocation>
        <location evidence="1">Cell inner membrane</location>
        <topology evidence="1">Single-pass membrane protein</topology>
        <orientation evidence="1">Periplasmic side</orientation>
    </subcellularLocation>
</comment>
<evidence type="ECO:0000313" key="13">
    <source>
        <dbReference type="Proteomes" id="UP000585050"/>
    </source>
</evidence>
<evidence type="ECO:0000313" key="12">
    <source>
        <dbReference type="EMBL" id="NLR94687.1"/>
    </source>
</evidence>
<feature type="chain" id="PRO_5031047482" evidence="10">
    <location>
        <begin position="21"/>
        <end position="315"/>
    </location>
</feature>
<dbReference type="InterPro" id="IPR051045">
    <property type="entry name" value="TonB-dependent_transducer"/>
</dbReference>
<evidence type="ECO:0000256" key="1">
    <source>
        <dbReference type="ARBA" id="ARBA00004383"/>
    </source>
</evidence>
<comment type="caution">
    <text evidence="12">The sequence shown here is derived from an EMBL/GenBank/DDBJ whole genome shotgun (WGS) entry which is preliminary data.</text>
</comment>
<dbReference type="PANTHER" id="PTHR33446">
    <property type="entry name" value="PROTEIN TONB-RELATED"/>
    <property type="match status" value="1"/>
</dbReference>
<reference evidence="12 13" key="1">
    <citation type="submission" date="2020-04" db="EMBL/GenBank/DDBJ databases">
        <title>Flammeovirga sp. SR4, a novel species isolated from seawater.</title>
        <authorList>
            <person name="Wang X."/>
        </authorList>
    </citation>
    <scope>NUCLEOTIDE SEQUENCE [LARGE SCALE GENOMIC DNA]</scope>
    <source>
        <strain evidence="12 13">SR4</strain>
    </source>
</reference>
<gene>
    <name evidence="12" type="ORF">HGP29_26010</name>
</gene>
<evidence type="ECO:0000256" key="2">
    <source>
        <dbReference type="ARBA" id="ARBA00006555"/>
    </source>
</evidence>
<dbReference type="Gene3D" id="3.30.1150.10">
    <property type="match status" value="1"/>
</dbReference>
<keyword evidence="7" id="KW-0653">Protein transport</keyword>
<evidence type="ECO:0000256" key="9">
    <source>
        <dbReference type="ARBA" id="ARBA00023136"/>
    </source>
</evidence>
<evidence type="ECO:0000256" key="4">
    <source>
        <dbReference type="ARBA" id="ARBA00022475"/>
    </source>
</evidence>
<proteinExistence type="inferred from homology"/>
<dbReference type="PANTHER" id="PTHR33446:SF2">
    <property type="entry name" value="PROTEIN TONB"/>
    <property type="match status" value="1"/>
</dbReference>
<evidence type="ECO:0000256" key="10">
    <source>
        <dbReference type="SAM" id="SignalP"/>
    </source>
</evidence>
<organism evidence="12 13">
    <name type="scientific">Flammeovirga agarivorans</name>
    <dbReference type="NCBI Taxonomy" id="2726742"/>
    <lineage>
        <taxon>Bacteria</taxon>
        <taxon>Pseudomonadati</taxon>
        <taxon>Bacteroidota</taxon>
        <taxon>Cytophagia</taxon>
        <taxon>Cytophagales</taxon>
        <taxon>Flammeovirgaceae</taxon>
        <taxon>Flammeovirga</taxon>
    </lineage>
</organism>
<dbReference type="GO" id="GO:0031992">
    <property type="term" value="F:energy transducer activity"/>
    <property type="evidence" value="ECO:0007669"/>
    <property type="project" value="TreeGrafter"/>
</dbReference>
<dbReference type="Gene3D" id="3.90.930.1">
    <property type="match status" value="1"/>
</dbReference>
<keyword evidence="3" id="KW-0813">Transport</keyword>
<keyword evidence="13" id="KW-1185">Reference proteome</keyword>
<protein>
    <submittedName>
        <fullName evidence="12">TonB family protein</fullName>
    </submittedName>
</protein>
<feature type="signal peptide" evidence="10">
    <location>
        <begin position="1"/>
        <end position="20"/>
    </location>
</feature>
<keyword evidence="5" id="KW-0997">Cell inner membrane</keyword>
<evidence type="ECO:0000256" key="6">
    <source>
        <dbReference type="ARBA" id="ARBA00022692"/>
    </source>
</evidence>
<keyword evidence="10" id="KW-0732">Signal</keyword>